<evidence type="ECO:0008006" key="3">
    <source>
        <dbReference type="Google" id="ProtNLM"/>
    </source>
</evidence>
<keyword evidence="2" id="KW-1185">Reference proteome</keyword>
<organism evidence="1 2">
    <name type="scientific">Necator americanus</name>
    <name type="common">Human hookworm</name>
    <dbReference type="NCBI Taxonomy" id="51031"/>
    <lineage>
        <taxon>Eukaryota</taxon>
        <taxon>Metazoa</taxon>
        <taxon>Ecdysozoa</taxon>
        <taxon>Nematoda</taxon>
        <taxon>Chromadorea</taxon>
        <taxon>Rhabditida</taxon>
        <taxon>Rhabditina</taxon>
        <taxon>Rhabditomorpha</taxon>
        <taxon>Strongyloidea</taxon>
        <taxon>Ancylostomatidae</taxon>
        <taxon>Bunostominae</taxon>
        <taxon>Necator</taxon>
    </lineage>
</organism>
<proteinExistence type="predicted"/>
<evidence type="ECO:0000313" key="2">
    <source>
        <dbReference type="Proteomes" id="UP001303046"/>
    </source>
</evidence>
<name>A0ABR1DQI9_NECAM</name>
<sequence length="152" mass="17620">MWVRGIHQPLTQENLVFFRFTRVTFELNCSPFLLAGTIVHHLRTHVEDQFAKEIENNTYVDNLIVTKRSSDEGLRFCNDSNVVFKELSMNLREFQSNDKQLKKRITSADLTGNDNPKVLGILWNTEKDELVLSCNYPPKARHANKACAVLRR</sequence>
<evidence type="ECO:0000313" key="1">
    <source>
        <dbReference type="EMBL" id="KAK6751736.1"/>
    </source>
</evidence>
<dbReference type="EMBL" id="JAVFWL010000004">
    <property type="protein sequence ID" value="KAK6751736.1"/>
    <property type="molecule type" value="Genomic_DNA"/>
</dbReference>
<dbReference type="Proteomes" id="UP001303046">
    <property type="component" value="Unassembled WGS sequence"/>
</dbReference>
<protein>
    <recommendedName>
        <fullName evidence="3">Reverse transcriptase domain-containing protein</fullName>
    </recommendedName>
</protein>
<gene>
    <name evidence="1" type="primary">Necator_chrIV.g16558</name>
    <name evidence="1" type="ORF">RB195_003261</name>
</gene>
<accession>A0ABR1DQI9</accession>
<reference evidence="1 2" key="1">
    <citation type="submission" date="2023-08" db="EMBL/GenBank/DDBJ databases">
        <title>A Necator americanus chromosomal reference genome.</title>
        <authorList>
            <person name="Ilik V."/>
            <person name="Petrzelkova K.J."/>
            <person name="Pardy F."/>
            <person name="Fuh T."/>
            <person name="Niatou-Singa F.S."/>
            <person name="Gouil Q."/>
            <person name="Baker L."/>
            <person name="Ritchie M.E."/>
            <person name="Jex A.R."/>
            <person name="Gazzola D."/>
            <person name="Li H."/>
            <person name="Toshio Fujiwara R."/>
            <person name="Zhan B."/>
            <person name="Aroian R.V."/>
            <person name="Pafco B."/>
            <person name="Schwarz E.M."/>
        </authorList>
    </citation>
    <scope>NUCLEOTIDE SEQUENCE [LARGE SCALE GENOMIC DNA]</scope>
    <source>
        <strain evidence="1 2">Aroian</strain>
        <tissue evidence="1">Whole animal</tissue>
    </source>
</reference>
<comment type="caution">
    <text evidence="1">The sequence shown here is derived from an EMBL/GenBank/DDBJ whole genome shotgun (WGS) entry which is preliminary data.</text>
</comment>